<evidence type="ECO:0000313" key="1">
    <source>
        <dbReference type="EMBL" id="KKN14835.1"/>
    </source>
</evidence>
<evidence type="ECO:0008006" key="2">
    <source>
        <dbReference type="Google" id="ProtNLM"/>
    </source>
</evidence>
<name>A0A0F9N5J9_9ZZZZ</name>
<dbReference type="EMBL" id="LAZR01003778">
    <property type="protein sequence ID" value="KKN14835.1"/>
    <property type="molecule type" value="Genomic_DNA"/>
</dbReference>
<dbReference type="PROSITE" id="PS51257">
    <property type="entry name" value="PROKAR_LIPOPROTEIN"/>
    <property type="match status" value="1"/>
</dbReference>
<dbReference type="AlphaFoldDB" id="A0A0F9N5J9"/>
<dbReference type="Gene3D" id="3.10.560.10">
    <property type="entry name" value="Outer membrane lipoprotein wza domain like"/>
    <property type="match status" value="1"/>
</dbReference>
<organism evidence="1">
    <name type="scientific">marine sediment metagenome</name>
    <dbReference type="NCBI Taxonomy" id="412755"/>
    <lineage>
        <taxon>unclassified sequences</taxon>
        <taxon>metagenomes</taxon>
        <taxon>ecological metagenomes</taxon>
    </lineage>
</organism>
<comment type="caution">
    <text evidence="1">The sequence shown here is derived from an EMBL/GenBank/DDBJ whole genome shotgun (WGS) entry which is preliminary data.</text>
</comment>
<gene>
    <name evidence="1" type="ORF">LCGC14_0992150</name>
</gene>
<proteinExistence type="predicted"/>
<accession>A0A0F9N5J9</accession>
<protein>
    <recommendedName>
        <fullName evidence="2">Soluble ligand binding domain-containing protein</fullName>
    </recommendedName>
</protein>
<sequence>MKEIKGWLFISISLLILGCAAAMPKYDGDSAVRTLTDRPLIFGQVGIPGTSVEPGTDLITALAKAKGTRLTAAEGNSFVVCPGDKPKRVDVRALKRGDWTQNVTLKGGCVFVVPKSIPATIRTLLPLSDVGTSTYILLSD</sequence>
<reference evidence="1" key="1">
    <citation type="journal article" date="2015" name="Nature">
        <title>Complex archaea that bridge the gap between prokaryotes and eukaryotes.</title>
        <authorList>
            <person name="Spang A."/>
            <person name="Saw J.H."/>
            <person name="Jorgensen S.L."/>
            <person name="Zaremba-Niedzwiedzka K."/>
            <person name="Martijn J."/>
            <person name="Lind A.E."/>
            <person name="van Eijk R."/>
            <person name="Schleper C."/>
            <person name="Guy L."/>
            <person name="Ettema T.J."/>
        </authorList>
    </citation>
    <scope>NUCLEOTIDE SEQUENCE</scope>
</reference>